<dbReference type="WBParaSite" id="RSKR_0000111200.1">
    <property type="protein sequence ID" value="RSKR_0000111200.1"/>
    <property type="gene ID" value="RSKR_0000111200"/>
</dbReference>
<dbReference type="Proteomes" id="UP000095286">
    <property type="component" value="Unplaced"/>
</dbReference>
<proteinExistence type="predicted"/>
<protein>
    <submittedName>
        <fullName evidence="2">SET domain-containing protein</fullName>
    </submittedName>
</protein>
<sequence length="400" mass="46417">MANHEELIQNFTQWTKENGVVWGNYVLRYDGPESGYGLFATKCSRMNEDIIDIPDSLLITGAKIASMRKYEGIAKRVKLTPLEMLILFFAYEPTDQKTKFKPYFDILPKKFYTPVLDMPDLVPEHLPNEMKAFLIGQKAELALVVEKFSQIEELKNLDRARINWAWQLVNTRCIYVENEPNCLLDNTDGDTIAVIPLVDMLNHDSNAACLGHHYKSIHRYRVSTASTSVREGNQIFVCYGGHENCRLWLEYGFKLADNIHNRIKVSHELLFSLLARFKLVPTSGMKKAILEANYPFTIFSSDSEPTFSMRANIRFLLLEDIELQNWKKSFYVISEERIAVMEKKENEIIRKVLILLGTTMNSKKQSVAEEVKWIWEEYASVVDEYVKNWDNKLSEQEVDE</sequence>
<organism evidence="1 2">
    <name type="scientific">Rhabditophanes sp. KR3021</name>
    <dbReference type="NCBI Taxonomy" id="114890"/>
    <lineage>
        <taxon>Eukaryota</taxon>
        <taxon>Metazoa</taxon>
        <taxon>Ecdysozoa</taxon>
        <taxon>Nematoda</taxon>
        <taxon>Chromadorea</taxon>
        <taxon>Rhabditida</taxon>
        <taxon>Tylenchina</taxon>
        <taxon>Panagrolaimomorpha</taxon>
        <taxon>Strongyloidoidea</taxon>
        <taxon>Alloionematidae</taxon>
        <taxon>Rhabditophanes</taxon>
    </lineage>
</organism>
<name>A0AC35TIZ7_9BILA</name>
<reference evidence="2" key="1">
    <citation type="submission" date="2016-11" db="UniProtKB">
        <authorList>
            <consortium name="WormBaseParasite"/>
        </authorList>
    </citation>
    <scope>IDENTIFICATION</scope>
    <source>
        <strain evidence="2">KR3021</strain>
    </source>
</reference>
<evidence type="ECO:0000313" key="1">
    <source>
        <dbReference type="Proteomes" id="UP000095286"/>
    </source>
</evidence>
<evidence type="ECO:0000313" key="2">
    <source>
        <dbReference type="WBParaSite" id="RSKR_0000111200.1"/>
    </source>
</evidence>
<accession>A0AC35TIZ7</accession>